<dbReference type="EC" id="4.2.1.17" evidence="4"/>
<dbReference type="InterPro" id="IPR029045">
    <property type="entry name" value="ClpP/crotonase-like_dom_sf"/>
</dbReference>
<name>A0ABM9PBI3_9FLAO</name>
<evidence type="ECO:0000256" key="2">
    <source>
        <dbReference type="ARBA" id="ARBA00023239"/>
    </source>
</evidence>
<dbReference type="RefSeq" id="WP_348716837.1">
    <property type="nucleotide sequence ID" value="NZ_CAXJIO010000012.1"/>
</dbReference>
<comment type="similarity">
    <text evidence="1 3">Belongs to the enoyl-CoA hydratase/isomerase family.</text>
</comment>
<dbReference type="PROSITE" id="PS00166">
    <property type="entry name" value="ENOYL_COA_HYDRATASE"/>
    <property type="match status" value="1"/>
</dbReference>
<dbReference type="PANTHER" id="PTHR11941:SF54">
    <property type="entry name" value="ENOYL-COA HYDRATASE, MITOCHONDRIAL"/>
    <property type="match status" value="1"/>
</dbReference>
<reference evidence="4 5" key="1">
    <citation type="submission" date="2024-05" db="EMBL/GenBank/DDBJ databases">
        <authorList>
            <person name="Duchaud E."/>
        </authorList>
    </citation>
    <scope>NUCLEOTIDE SEQUENCE [LARGE SCALE GENOMIC DNA]</scope>
    <source>
        <strain evidence="4">Ena-SAMPLE-TAB-13-05-2024-13:56:06:370-140308</strain>
    </source>
</reference>
<sequence>MMNVLFKQIDRVLIAQLNRPKALNALSSELMYELLTGLENYDADSSVGCIIITGNDTFFCAGADIKEMASKNATQMIEEDYFNHWERIAKLKTPIIAAVSGYAFGGGCELAMMSDIIYASENAVFGQPEIKLGVIPGIGGTQRLTKLVGKSKAMDIILTGRDVSAIEANRIGLVSKIFPQKDFMQHVLDQAQKVANYSKVALKTAKETINQSLETGLKSGVVFERKLFHSLFNTPDQQEGMQAFIEKRIPQFNNFN</sequence>
<organism evidence="4 5">
    <name type="scientific">Tenacibaculum polynesiense</name>
    <dbReference type="NCBI Taxonomy" id="3137857"/>
    <lineage>
        <taxon>Bacteria</taxon>
        <taxon>Pseudomonadati</taxon>
        <taxon>Bacteroidota</taxon>
        <taxon>Flavobacteriia</taxon>
        <taxon>Flavobacteriales</taxon>
        <taxon>Flavobacteriaceae</taxon>
        <taxon>Tenacibaculum</taxon>
    </lineage>
</organism>
<evidence type="ECO:0000256" key="3">
    <source>
        <dbReference type="RuleBase" id="RU003707"/>
    </source>
</evidence>
<dbReference type="InterPro" id="IPR018376">
    <property type="entry name" value="Enoyl-CoA_hyd/isom_CS"/>
</dbReference>
<keyword evidence="2 4" id="KW-0456">Lyase</keyword>
<dbReference type="InterPro" id="IPR001753">
    <property type="entry name" value="Enoyl-CoA_hydra/iso"/>
</dbReference>
<dbReference type="InterPro" id="IPR014748">
    <property type="entry name" value="Enoyl-CoA_hydra_C"/>
</dbReference>
<dbReference type="Gene3D" id="3.90.226.10">
    <property type="entry name" value="2-enoyl-CoA Hydratase, Chain A, domain 1"/>
    <property type="match status" value="1"/>
</dbReference>
<keyword evidence="5" id="KW-1185">Reference proteome</keyword>
<accession>A0ABM9PBI3</accession>
<evidence type="ECO:0000256" key="1">
    <source>
        <dbReference type="ARBA" id="ARBA00005254"/>
    </source>
</evidence>
<comment type="caution">
    <text evidence="4">The sequence shown here is derived from an EMBL/GenBank/DDBJ whole genome shotgun (WGS) entry which is preliminary data.</text>
</comment>
<dbReference type="GO" id="GO:0004300">
    <property type="term" value="F:enoyl-CoA hydratase activity"/>
    <property type="evidence" value="ECO:0007669"/>
    <property type="project" value="UniProtKB-EC"/>
</dbReference>
<dbReference type="CDD" id="cd06558">
    <property type="entry name" value="crotonase-like"/>
    <property type="match status" value="1"/>
</dbReference>
<dbReference type="EMBL" id="CAXJIO010000012">
    <property type="protein sequence ID" value="CAL2102960.1"/>
    <property type="molecule type" value="Genomic_DNA"/>
</dbReference>
<dbReference type="Proteomes" id="UP001497527">
    <property type="component" value="Unassembled WGS sequence"/>
</dbReference>
<evidence type="ECO:0000313" key="4">
    <source>
        <dbReference type="EMBL" id="CAL2102960.1"/>
    </source>
</evidence>
<protein>
    <submittedName>
        <fullName evidence="4">Enoyl-CoA hydratase echA8</fullName>
        <ecNumber evidence="4">4.2.1.17</ecNumber>
    </submittedName>
</protein>
<proteinExistence type="inferred from homology"/>
<dbReference type="SUPFAM" id="SSF52096">
    <property type="entry name" value="ClpP/crotonase"/>
    <property type="match status" value="1"/>
</dbReference>
<dbReference type="Gene3D" id="1.10.12.10">
    <property type="entry name" value="Lyase 2-enoyl-coa Hydratase, Chain A, domain 2"/>
    <property type="match status" value="1"/>
</dbReference>
<evidence type="ECO:0000313" key="5">
    <source>
        <dbReference type="Proteomes" id="UP001497527"/>
    </source>
</evidence>
<dbReference type="PANTHER" id="PTHR11941">
    <property type="entry name" value="ENOYL-COA HYDRATASE-RELATED"/>
    <property type="match status" value="1"/>
</dbReference>
<gene>
    <name evidence="4" type="primary">echA</name>
    <name evidence="4" type="ORF">T190423A01A_30074</name>
</gene>
<dbReference type="Pfam" id="PF00378">
    <property type="entry name" value="ECH_1"/>
    <property type="match status" value="1"/>
</dbReference>